<protein>
    <submittedName>
        <fullName evidence="1">Uncharacterized protein</fullName>
    </submittedName>
</protein>
<organism evidence="1 2">
    <name type="scientific">Paenibacillus jamilae</name>
    <dbReference type="NCBI Taxonomy" id="114136"/>
    <lineage>
        <taxon>Bacteria</taxon>
        <taxon>Bacillati</taxon>
        <taxon>Bacillota</taxon>
        <taxon>Bacilli</taxon>
        <taxon>Bacillales</taxon>
        <taxon>Paenibacillaceae</taxon>
        <taxon>Paenibacillus</taxon>
    </lineage>
</organism>
<name>A0ACC5A0Q0_9BACL</name>
<evidence type="ECO:0000313" key="2">
    <source>
        <dbReference type="Proteomes" id="UP000074866"/>
    </source>
</evidence>
<keyword evidence="2" id="KW-1185">Reference proteome</keyword>
<gene>
    <name evidence="1" type="ORF">NS115_03590</name>
</gene>
<evidence type="ECO:0000313" key="1">
    <source>
        <dbReference type="EMBL" id="KTS84428.1"/>
    </source>
</evidence>
<comment type="caution">
    <text evidence="1">The sequence shown here is derived from an EMBL/GenBank/DDBJ whole genome shotgun (WGS) entry which is preliminary data.</text>
</comment>
<reference evidence="1 2" key="1">
    <citation type="journal article" date="2016" name="Front. Microbiol.">
        <title>Genomic Resource of Rice Seed Associated Bacteria.</title>
        <authorList>
            <person name="Midha S."/>
            <person name="Bansal K."/>
            <person name="Sharma S."/>
            <person name="Kumar N."/>
            <person name="Patil P.P."/>
            <person name="Chaudhry V."/>
            <person name="Patil P.B."/>
        </authorList>
    </citation>
    <scope>NUCLEOTIDE SEQUENCE [LARGE SCALE GENOMIC DNA]</scope>
    <source>
        <strain evidence="1 2">NS115</strain>
    </source>
</reference>
<dbReference type="Proteomes" id="UP000074866">
    <property type="component" value="Unassembled WGS sequence"/>
</dbReference>
<proteinExistence type="predicted"/>
<accession>A0ACC5A0Q0</accession>
<sequence>MSNNVTIRGRTVSVDIERELELFDWNQKSIRGGKLLACSPFRKGGRERHPSFAVRLDNGVWIDSGANEDGWRQGSFIRLLAALRQEEESETEEYLLSLYDASYADIDNLELDPNLQIVDDYKEILLPSPLLVPFRFRHPYLEGRGIDEKTQRLFNIGYDRDSKAITIPWHNRAGALVNIKFRSVKEKKFWYYQGGDKISNHVYGLDLIVSRQIKRVYITEAEIDCMYLWANGLPAVAIGGSSLSLSQRENLLRSGISELVIATDNDPAGEKAGERIAAALSGWVDLYKLVIPHGYKDVNELSPQELNTVNASIIPFPYSFV</sequence>
<dbReference type="EMBL" id="LDRX01000015">
    <property type="protein sequence ID" value="KTS84428.1"/>
    <property type="molecule type" value="Genomic_DNA"/>
</dbReference>